<dbReference type="EMBL" id="CABVMM010000001">
    <property type="protein sequence ID" value="VVU98896.1"/>
    <property type="molecule type" value="Genomic_DNA"/>
</dbReference>
<sequence>MPVILLQTKIQAQRERVFDLSRSLAIHIASTSKTNEKVISAKKTGLLELDEEVTWRAKHLGIYQNLTSKITSLNYPNAFVDEMQKGIFKSFTHKHIFKKISARETLMIDEFNYESPLGFLGKLADLLFLKKYMERFLKERNQVIKEVAESGEWENYINDSKGLTGF</sequence>
<proteinExistence type="predicted"/>
<evidence type="ECO:0000313" key="2">
    <source>
        <dbReference type="Proteomes" id="UP000356253"/>
    </source>
</evidence>
<reference evidence="1" key="1">
    <citation type="submission" date="2019-09" db="EMBL/GenBank/DDBJ databases">
        <authorList>
            <person name="Rodrigo-Torres L."/>
            <person name="Arahal R. D."/>
            <person name="Lucena T."/>
        </authorList>
    </citation>
    <scope>NUCLEOTIDE SEQUENCE</scope>
    <source>
        <strain evidence="1">ISS653</strain>
    </source>
</reference>
<accession>A0AC61Y359</accession>
<comment type="caution">
    <text evidence="1">The sequence shown here is derived from an EMBL/GenBank/DDBJ whole genome shotgun (WGS) entry which is preliminary data.</text>
</comment>
<dbReference type="Proteomes" id="UP000356253">
    <property type="component" value="Unassembled WGS sequence"/>
</dbReference>
<organism evidence="1 2">
    <name type="scientific">Mesonia oceanica</name>
    <dbReference type="NCBI Taxonomy" id="2687242"/>
    <lineage>
        <taxon>Bacteria</taxon>
        <taxon>Pseudomonadati</taxon>
        <taxon>Bacteroidota</taxon>
        <taxon>Flavobacteriia</taxon>
        <taxon>Flavobacteriales</taxon>
        <taxon>Flavobacteriaceae</taxon>
        <taxon>Mesonia</taxon>
    </lineage>
</organism>
<protein>
    <submittedName>
        <fullName evidence="1">Uncharacterized protein</fullName>
    </submittedName>
</protein>
<name>A0AC61Y359_9FLAO</name>
<keyword evidence="2" id="KW-1185">Reference proteome</keyword>
<gene>
    <name evidence="1" type="ORF">FVB9532_00145</name>
</gene>
<evidence type="ECO:0000313" key="1">
    <source>
        <dbReference type="EMBL" id="VVU98896.1"/>
    </source>
</evidence>